<name>A0A1C3EN56_9PLAN</name>
<dbReference type="AlphaFoldDB" id="A0A1C3EN56"/>
<evidence type="ECO:0000313" key="1">
    <source>
        <dbReference type="EMBL" id="ODA34670.1"/>
    </source>
</evidence>
<gene>
    <name evidence="1" type="ORF">A6X21_03060</name>
</gene>
<accession>A0A1C3EN56</accession>
<protein>
    <submittedName>
        <fullName evidence="1">S-adenosylmethionine--diacylglycerol 3-amino-3-carboxypropyl transferase</fullName>
    </submittedName>
</protein>
<dbReference type="EMBL" id="LYDR01000039">
    <property type="protein sequence ID" value="ODA34670.1"/>
    <property type="molecule type" value="Genomic_DNA"/>
</dbReference>
<keyword evidence="1" id="KW-0808">Transferase</keyword>
<evidence type="ECO:0000313" key="2">
    <source>
        <dbReference type="Proteomes" id="UP000094828"/>
    </source>
</evidence>
<reference evidence="1 2" key="1">
    <citation type="submission" date="2016-05" db="EMBL/GenBank/DDBJ databases">
        <title>Genomic and physiological characterization of Planctopirus sp. isolated from fresh water lake.</title>
        <authorList>
            <person name="Subhash Y."/>
            <person name="Ramana C."/>
        </authorList>
    </citation>
    <scope>NUCLEOTIDE SEQUENCE [LARGE SCALE GENOMIC DNA]</scope>
    <source>
        <strain evidence="1 2">JC280</strain>
    </source>
</reference>
<dbReference type="RefSeq" id="WP_068846141.1">
    <property type="nucleotide sequence ID" value="NZ_LYDR01000039.1"/>
</dbReference>
<comment type="caution">
    <text evidence="1">The sequence shown here is derived from an EMBL/GenBank/DDBJ whole genome shotgun (WGS) entry which is preliminary data.</text>
</comment>
<dbReference type="GO" id="GO:0016740">
    <property type="term" value="F:transferase activity"/>
    <property type="evidence" value="ECO:0007669"/>
    <property type="project" value="UniProtKB-KW"/>
</dbReference>
<dbReference type="Proteomes" id="UP000094828">
    <property type="component" value="Unassembled WGS sequence"/>
</dbReference>
<keyword evidence="2" id="KW-1185">Reference proteome</keyword>
<dbReference type="PANTHER" id="PTHR47473">
    <property type="entry name" value="BTA1P"/>
    <property type="match status" value="1"/>
</dbReference>
<dbReference type="OrthoDB" id="1522784at2"/>
<dbReference type="STRING" id="1841610.A6X21_03060"/>
<proteinExistence type="predicted"/>
<organism evidence="1 2">
    <name type="scientific">Planctopirus hydrillae</name>
    <dbReference type="NCBI Taxonomy" id="1841610"/>
    <lineage>
        <taxon>Bacteria</taxon>
        <taxon>Pseudomonadati</taxon>
        <taxon>Planctomycetota</taxon>
        <taxon>Planctomycetia</taxon>
        <taxon>Planctomycetales</taxon>
        <taxon>Planctomycetaceae</taxon>
        <taxon>Planctopirus</taxon>
    </lineage>
</organism>
<dbReference type="Pfam" id="PF11899">
    <property type="entry name" value="DUF3419"/>
    <property type="match status" value="1"/>
</dbReference>
<dbReference type="PANTHER" id="PTHR47473:SF1">
    <property type="entry name" value="METHYLTRANSFERASE DOMAIN-CONTAINING PROTEIN"/>
    <property type="match status" value="1"/>
</dbReference>
<sequence>MVVEKLSKTWFNLVHGRNLVYNQCWEDPRLDRVALELTSNDRVVVITSAGCNALDYALAGAGHVHAVDMNLRQNALLELKQAGIRKLDYEDFFQIFGCGGHPQWDSLYTQKLRPELSDTTRKFWDRKKAFFTGDTRRKSFYFHCTSGTFAYIINVYIDRIAKLRDGVNAILAASSLEQQRDIFKQYKLAESLWRPFIRWAMRRDMTLALLGVPRAQRKQIDEQYPGGILQFVMDRVEAVFTKLPIKDNYFWRVYLTGQYTPECCPEYLKPEGFAQLKAGAVDRVSTHTNHILGFLQETPHQISRFILLDHMDWLSKDPAMAILTQEWQGIMDKAAPNARVLWRSAGLNGEFVNPIQVNVNGQKKTLGEALEYNRPLAEELHTKDRVHTYGSFCIANIKNT</sequence>
<dbReference type="InterPro" id="IPR021829">
    <property type="entry name" value="DUF3419"/>
</dbReference>